<dbReference type="EMBL" id="JBDFQZ010000008">
    <property type="protein sequence ID" value="KAK9698388.1"/>
    <property type="molecule type" value="Genomic_DNA"/>
</dbReference>
<keyword evidence="3" id="KW-1185">Reference proteome</keyword>
<evidence type="ECO:0000313" key="3">
    <source>
        <dbReference type="Proteomes" id="UP001443914"/>
    </source>
</evidence>
<name>A0AAW1J5T3_SAPOF</name>
<dbReference type="InterPro" id="IPR004314">
    <property type="entry name" value="Neprosin"/>
</dbReference>
<dbReference type="PANTHER" id="PTHR31589">
    <property type="entry name" value="PROTEIN, PUTATIVE (DUF239)-RELATED-RELATED"/>
    <property type="match status" value="1"/>
</dbReference>
<dbReference type="PROSITE" id="PS52045">
    <property type="entry name" value="NEPROSIN_PEP_CD"/>
    <property type="match status" value="1"/>
</dbReference>
<dbReference type="Proteomes" id="UP001443914">
    <property type="component" value="Unassembled WGS sequence"/>
</dbReference>
<dbReference type="AlphaFoldDB" id="A0AAW1J5T3"/>
<organism evidence="2 3">
    <name type="scientific">Saponaria officinalis</name>
    <name type="common">Common soapwort</name>
    <name type="synonym">Lychnis saponaria</name>
    <dbReference type="NCBI Taxonomy" id="3572"/>
    <lineage>
        <taxon>Eukaryota</taxon>
        <taxon>Viridiplantae</taxon>
        <taxon>Streptophyta</taxon>
        <taxon>Embryophyta</taxon>
        <taxon>Tracheophyta</taxon>
        <taxon>Spermatophyta</taxon>
        <taxon>Magnoliopsida</taxon>
        <taxon>eudicotyledons</taxon>
        <taxon>Gunneridae</taxon>
        <taxon>Pentapetalae</taxon>
        <taxon>Caryophyllales</taxon>
        <taxon>Caryophyllaceae</taxon>
        <taxon>Caryophylleae</taxon>
        <taxon>Saponaria</taxon>
    </lineage>
</organism>
<sequence length="267" mass="30506">MQTRYGDIYDCVDFYEQPAFKHPQLENHKFYPEMKPNFIPNITSATNNDFETSELYVFENGGCPSGTVPIRRLSEEHWSHAAYFSAAKTKTNFISNSANEQLGPPGTHYAIVQTQSSPNPPNYYGVGAYLSLWNPQVKENQYNASQITIKNGPDSLQVGWMVNPTMYKDGRTHMFIHTNAGGSHCYNTHCLGFVIVRSDIPPDFVFTRYTERGNVAYTIKFFIYRETTTGNWWLLFSDKKIPIGFWPSNIFTTLNKYGTYISCVGTK</sequence>
<feature type="domain" description="Neprosin PEP catalytic" evidence="1">
    <location>
        <begin position="102"/>
        <end position="267"/>
    </location>
</feature>
<protein>
    <recommendedName>
        <fullName evidence="1">Neprosin PEP catalytic domain-containing protein</fullName>
    </recommendedName>
</protein>
<evidence type="ECO:0000313" key="2">
    <source>
        <dbReference type="EMBL" id="KAK9698388.1"/>
    </source>
</evidence>
<dbReference type="PANTHER" id="PTHR31589:SF223">
    <property type="entry name" value="PROTEIN, PUTATIVE (DUF239)-RELATED"/>
    <property type="match status" value="1"/>
</dbReference>
<accession>A0AAW1J5T3</accession>
<dbReference type="Pfam" id="PF03080">
    <property type="entry name" value="Neprosin"/>
    <property type="match status" value="1"/>
</dbReference>
<dbReference type="InterPro" id="IPR053168">
    <property type="entry name" value="Glutamic_endopeptidase"/>
</dbReference>
<dbReference type="InterPro" id="IPR025521">
    <property type="entry name" value="Neprosin_propep"/>
</dbReference>
<comment type="caution">
    <text evidence="2">The sequence shown here is derived from an EMBL/GenBank/DDBJ whole genome shotgun (WGS) entry which is preliminary data.</text>
</comment>
<evidence type="ECO:0000259" key="1">
    <source>
        <dbReference type="PROSITE" id="PS52045"/>
    </source>
</evidence>
<reference evidence="2" key="1">
    <citation type="submission" date="2024-03" db="EMBL/GenBank/DDBJ databases">
        <title>WGS assembly of Saponaria officinalis var. Norfolk2.</title>
        <authorList>
            <person name="Jenkins J."/>
            <person name="Shu S."/>
            <person name="Grimwood J."/>
            <person name="Barry K."/>
            <person name="Goodstein D."/>
            <person name="Schmutz J."/>
            <person name="Leebens-Mack J."/>
            <person name="Osbourn A."/>
        </authorList>
    </citation>
    <scope>NUCLEOTIDE SEQUENCE [LARGE SCALE GENOMIC DNA]</scope>
    <source>
        <strain evidence="2">JIC</strain>
    </source>
</reference>
<dbReference type="Pfam" id="PF14365">
    <property type="entry name" value="Neprosin_AP"/>
    <property type="match status" value="1"/>
</dbReference>
<proteinExistence type="predicted"/>
<gene>
    <name evidence="2" type="ORF">RND81_08G100800</name>
</gene>